<feature type="domain" description="Smr" evidence="2">
    <location>
        <begin position="147"/>
        <end position="232"/>
    </location>
</feature>
<protein>
    <submittedName>
        <fullName evidence="3">Chloroplastic</fullName>
    </submittedName>
</protein>
<dbReference type="InterPro" id="IPR002625">
    <property type="entry name" value="Smr_dom"/>
</dbReference>
<reference evidence="3 4" key="1">
    <citation type="submission" date="2024-02" db="EMBL/GenBank/DDBJ databases">
        <authorList>
            <person name="Chen Y."/>
            <person name="Shah S."/>
            <person name="Dougan E. K."/>
            <person name="Thang M."/>
            <person name="Chan C."/>
        </authorList>
    </citation>
    <scope>NUCLEOTIDE SEQUENCE [LARGE SCALE GENOMIC DNA]</scope>
</reference>
<evidence type="ECO:0000313" key="4">
    <source>
        <dbReference type="Proteomes" id="UP001642464"/>
    </source>
</evidence>
<feature type="compositionally biased region" description="Basic residues" evidence="1">
    <location>
        <begin position="96"/>
        <end position="112"/>
    </location>
</feature>
<organism evidence="3 4">
    <name type="scientific">Durusdinium trenchii</name>
    <dbReference type="NCBI Taxonomy" id="1381693"/>
    <lineage>
        <taxon>Eukaryota</taxon>
        <taxon>Sar</taxon>
        <taxon>Alveolata</taxon>
        <taxon>Dinophyceae</taxon>
        <taxon>Suessiales</taxon>
        <taxon>Symbiodiniaceae</taxon>
        <taxon>Durusdinium</taxon>
    </lineage>
</organism>
<dbReference type="PROSITE" id="PS50828">
    <property type="entry name" value="SMR"/>
    <property type="match status" value="1"/>
</dbReference>
<feature type="region of interest" description="Disordered" evidence="1">
    <location>
        <begin position="93"/>
        <end position="139"/>
    </location>
</feature>
<gene>
    <name evidence="3" type="ORF">SCF082_LOCUS1875</name>
</gene>
<feature type="compositionally biased region" description="Basic and acidic residues" evidence="1">
    <location>
        <begin position="267"/>
        <end position="276"/>
    </location>
</feature>
<evidence type="ECO:0000313" key="3">
    <source>
        <dbReference type="EMBL" id="CAK8989591.1"/>
    </source>
</evidence>
<accession>A0ABP0HHA4</accession>
<evidence type="ECO:0000259" key="2">
    <source>
        <dbReference type="PROSITE" id="PS50828"/>
    </source>
</evidence>
<dbReference type="SUPFAM" id="SSF160443">
    <property type="entry name" value="SMR domain-like"/>
    <property type="match status" value="1"/>
</dbReference>
<evidence type="ECO:0000256" key="1">
    <source>
        <dbReference type="SAM" id="MobiDB-lite"/>
    </source>
</evidence>
<comment type="caution">
    <text evidence="3">The sequence shown here is derived from an EMBL/GenBank/DDBJ whole genome shotgun (WGS) entry which is preliminary data.</text>
</comment>
<dbReference type="Gene3D" id="3.30.1370.110">
    <property type="match status" value="1"/>
</dbReference>
<keyword evidence="4" id="KW-1185">Reference proteome</keyword>
<dbReference type="InterPro" id="IPR036063">
    <property type="entry name" value="Smr_dom_sf"/>
</dbReference>
<name>A0ABP0HHA4_9DINO</name>
<dbReference type="Proteomes" id="UP001642464">
    <property type="component" value="Unassembled WGS sequence"/>
</dbReference>
<proteinExistence type="predicted"/>
<dbReference type="EMBL" id="CAXAMM010000914">
    <property type="protein sequence ID" value="CAK8989591.1"/>
    <property type="molecule type" value="Genomic_DNA"/>
</dbReference>
<sequence length="457" mass="50548">MNGSPPTARPSLLNRVHHAVAVRGTKFIPWIFFGAKSGDPKNDQCPATKDESECNRALKELCSAECWQQALCVADLMLQQSLSLTEGNRELEAALRRRSSRVRPPPPKRKQASKPAGPRPAEPPVEGEEQEPQAKSYRRLPSGDVLIDLHGLPVEVSKIAVQVAIEDLVLGPPGVPAADQLGALIIVTGVGNNSPGNVPLIRPAVTSFLREELSLKVLDNRDGPGRLRIPASELRTGLQIGRGPRLMARNAAKRRPPAKGTKGVKGPSKEEADRQEVSKIKKEIKEITSTIPDGRGRFVSNDVNLRLEFCVRDLGPYNREGMAFEESILDGKWRVIFCSCDALLGGSFGLLDGEATQSFDFKGRKKIQRELRLKTEFFLGLFASWLSVWTPTKGDVAIGEEEWYPFIFGQKIPLFSFSIKGLMKWQNLYTDETMRVLRVSKKASKVEGLVILEKVKK</sequence>
<feature type="region of interest" description="Disordered" evidence="1">
    <location>
        <begin position="250"/>
        <end position="276"/>
    </location>
</feature>